<comment type="function">
    <text evidence="10">IGPS catalyzes the conversion of PRFAR and glutamine to IGP, AICAR and glutamate. The HisH subunit catalyzes the hydrolysis of glutamine to glutamate and ammonia as part of the synthesis of IGP and AICAR. The resulting ammonia molecule is channeled to the active site of HisF.</text>
</comment>
<evidence type="ECO:0000313" key="13">
    <source>
        <dbReference type="Proteomes" id="UP001354989"/>
    </source>
</evidence>
<dbReference type="PANTHER" id="PTHR42701:SF1">
    <property type="entry name" value="IMIDAZOLE GLYCEROL PHOSPHATE SYNTHASE SUBUNIT HISH"/>
    <property type="match status" value="1"/>
</dbReference>
<comment type="subcellular location">
    <subcellularLocation>
        <location evidence="10">Cytoplasm</location>
    </subcellularLocation>
</comment>
<evidence type="ECO:0000256" key="6">
    <source>
        <dbReference type="ARBA" id="ARBA00023102"/>
    </source>
</evidence>
<dbReference type="HAMAP" id="MF_00278">
    <property type="entry name" value="HisH"/>
    <property type="match status" value="1"/>
</dbReference>
<evidence type="ECO:0000256" key="1">
    <source>
        <dbReference type="ARBA" id="ARBA00005091"/>
    </source>
</evidence>
<comment type="catalytic activity">
    <reaction evidence="8 10">
        <text>5-[(5-phospho-1-deoxy-D-ribulos-1-ylimino)methylamino]-1-(5-phospho-beta-D-ribosyl)imidazole-4-carboxamide + L-glutamine = D-erythro-1-(imidazol-4-yl)glycerol 3-phosphate + 5-amino-1-(5-phospho-beta-D-ribosyl)imidazole-4-carboxamide + L-glutamate + H(+)</text>
        <dbReference type="Rhea" id="RHEA:24793"/>
        <dbReference type="ChEBI" id="CHEBI:15378"/>
        <dbReference type="ChEBI" id="CHEBI:29985"/>
        <dbReference type="ChEBI" id="CHEBI:58278"/>
        <dbReference type="ChEBI" id="CHEBI:58359"/>
        <dbReference type="ChEBI" id="CHEBI:58475"/>
        <dbReference type="ChEBI" id="CHEBI:58525"/>
        <dbReference type="EC" id="4.3.2.10"/>
    </reaction>
</comment>
<evidence type="ECO:0000256" key="7">
    <source>
        <dbReference type="ARBA" id="ARBA00023239"/>
    </source>
</evidence>
<evidence type="ECO:0000256" key="8">
    <source>
        <dbReference type="ARBA" id="ARBA00047838"/>
    </source>
</evidence>
<evidence type="ECO:0000256" key="3">
    <source>
        <dbReference type="ARBA" id="ARBA00022605"/>
    </source>
</evidence>
<evidence type="ECO:0000313" key="12">
    <source>
        <dbReference type="EMBL" id="BDC99100.1"/>
    </source>
</evidence>
<keyword evidence="5 10" id="KW-0315">Glutamine amidotransferase</keyword>
<dbReference type="InterPro" id="IPR017926">
    <property type="entry name" value="GATASE"/>
</dbReference>
<feature type="active site" description="Nucleophile" evidence="10">
    <location>
        <position position="79"/>
    </location>
</feature>
<dbReference type="EMBL" id="AP025292">
    <property type="protein sequence ID" value="BDC99100.1"/>
    <property type="molecule type" value="Genomic_DNA"/>
</dbReference>
<keyword evidence="10" id="KW-0963">Cytoplasm</keyword>
<feature type="active site" evidence="10">
    <location>
        <position position="177"/>
    </location>
</feature>
<accession>A0ABN6L7E1</accession>
<reference evidence="12 13" key="1">
    <citation type="submission" date="2021-12" db="EMBL/GenBank/DDBJ databases">
        <title>Genome sequencing of bacteria with rrn-lacking chromosome and rrn-plasmid.</title>
        <authorList>
            <person name="Anda M."/>
            <person name="Iwasaki W."/>
        </authorList>
    </citation>
    <scope>NUCLEOTIDE SEQUENCE [LARGE SCALE GENOMIC DNA]</scope>
    <source>
        <strain evidence="12 13">NBRC 101262</strain>
    </source>
</reference>
<proteinExistence type="inferred from homology"/>
<feature type="active site" evidence="10">
    <location>
        <position position="179"/>
    </location>
</feature>
<sequence length="195" mass="21531">MPQTVAIVKYNAGNVRSVENTLIRLGIQPVITDDLEILKQADKVIFPGVGEASTAMNYLKAKGLDQVIKNLKQPVLGICLGLQLMCKHSEENDVDCLGIFNVAVKKFPPKDKVPHVGWNALTKMDSPLFEGLSEGDYVYFVHSFYAEENPAQIASTEYILPFAPALHKDNFYAIQAHPEKSGTVGAKILENFLKL</sequence>
<evidence type="ECO:0000256" key="2">
    <source>
        <dbReference type="ARBA" id="ARBA00011152"/>
    </source>
</evidence>
<comment type="catalytic activity">
    <reaction evidence="9 10">
        <text>L-glutamine + H2O = L-glutamate + NH4(+)</text>
        <dbReference type="Rhea" id="RHEA:15889"/>
        <dbReference type="ChEBI" id="CHEBI:15377"/>
        <dbReference type="ChEBI" id="CHEBI:28938"/>
        <dbReference type="ChEBI" id="CHEBI:29985"/>
        <dbReference type="ChEBI" id="CHEBI:58359"/>
        <dbReference type="EC" id="3.5.1.2"/>
    </reaction>
</comment>
<comment type="subunit">
    <text evidence="2 10">Heterodimer of HisH and HisF.</text>
</comment>
<dbReference type="EC" id="4.3.2.10" evidence="10"/>
<evidence type="ECO:0000256" key="4">
    <source>
        <dbReference type="ARBA" id="ARBA00022801"/>
    </source>
</evidence>
<dbReference type="InterPro" id="IPR029062">
    <property type="entry name" value="Class_I_gatase-like"/>
</dbReference>
<dbReference type="SUPFAM" id="SSF52317">
    <property type="entry name" value="Class I glutamine amidotransferase-like"/>
    <property type="match status" value="1"/>
</dbReference>
<keyword evidence="4 10" id="KW-0378">Hydrolase</keyword>
<dbReference type="Pfam" id="PF00117">
    <property type="entry name" value="GATase"/>
    <property type="match status" value="1"/>
</dbReference>
<name>A0ABN6L7E1_9BACT</name>
<gene>
    <name evidence="10 12" type="primary">hisH</name>
    <name evidence="12" type="ORF">PEPS_13810</name>
</gene>
<dbReference type="RefSeq" id="WP_338396581.1">
    <property type="nucleotide sequence ID" value="NZ_AP025292.1"/>
</dbReference>
<evidence type="ECO:0000259" key="11">
    <source>
        <dbReference type="Pfam" id="PF00117"/>
    </source>
</evidence>
<dbReference type="CDD" id="cd01748">
    <property type="entry name" value="GATase1_IGP_Synthase"/>
    <property type="match status" value="1"/>
</dbReference>
<dbReference type="NCBIfam" id="TIGR01855">
    <property type="entry name" value="IMP_synth_hisH"/>
    <property type="match status" value="1"/>
</dbReference>
<feature type="domain" description="Glutamine amidotransferase" evidence="11">
    <location>
        <begin position="16"/>
        <end position="193"/>
    </location>
</feature>
<evidence type="ECO:0000256" key="9">
    <source>
        <dbReference type="ARBA" id="ARBA00049534"/>
    </source>
</evidence>
<keyword evidence="6 10" id="KW-0368">Histidine biosynthesis</keyword>
<dbReference type="Proteomes" id="UP001354989">
    <property type="component" value="Chromosome"/>
</dbReference>
<keyword evidence="13" id="KW-1185">Reference proteome</keyword>
<protein>
    <recommendedName>
        <fullName evidence="10">Imidazole glycerol phosphate synthase subunit HisH</fullName>
        <ecNumber evidence="10">4.3.2.10</ecNumber>
    </recommendedName>
    <alternativeName>
        <fullName evidence="10">IGP synthase glutaminase subunit</fullName>
        <ecNumber evidence="10">3.5.1.2</ecNumber>
    </alternativeName>
    <alternativeName>
        <fullName evidence="10">IGP synthase subunit HisH</fullName>
    </alternativeName>
    <alternativeName>
        <fullName evidence="10">ImGP synthase subunit HisH</fullName>
        <shortName evidence="10">IGPS subunit HisH</shortName>
    </alternativeName>
</protein>
<dbReference type="EC" id="3.5.1.2" evidence="10"/>
<dbReference type="PANTHER" id="PTHR42701">
    <property type="entry name" value="IMIDAZOLE GLYCEROL PHOSPHATE SYNTHASE SUBUNIT HISH"/>
    <property type="match status" value="1"/>
</dbReference>
<dbReference type="InterPro" id="IPR010139">
    <property type="entry name" value="Imidazole-glycPsynth_HisH"/>
</dbReference>
<organism evidence="12 13">
    <name type="scientific">Persicobacter psychrovividus</name>
    <dbReference type="NCBI Taxonomy" id="387638"/>
    <lineage>
        <taxon>Bacteria</taxon>
        <taxon>Pseudomonadati</taxon>
        <taxon>Bacteroidota</taxon>
        <taxon>Cytophagia</taxon>
        <taxon>Cytophagales</taxon>
        <taxon>Persicobacteraceae</taxon>
        <taxon>Persicobacter</taxon>
    </lineage>
</organism>
<dbReference type="PIRSF" id="PIRSF000495">
    <property type="entry name" value="Amidotransf_hisH"/>
    <property type="match status" value="1"/>
</dbReference>
<keyword evidence="3 10" id="KW-0028">Amino-acid biosynthesis</keyword>
<comment type="pathway">
    <text evidence="1 10">Amino-acid biosynthesis; L-histidine biosynthesis; L-histidine from 5-phospho-alpha-D-ribose 1-diphosphate: step 5/9.</text>
</comment>
<keyword evidence="7 10" id="KW-0456">Lyase</keyword>
<evidence type="ECO:0000256" key="10">
    <source>
        <dbReference type="HAMAP-Rule" id="MF_00278"/>
    </source>
</evidence>
<dbReference type="Gene3D" id="3.40.50.880">
    <property type="match status" value="1"/>
</dbReference>
<evidence type="ECO:0000256" key="5">
    <source>
        <dbReference type="ARBA" id="ARBA00022962"/>
    </source>
</evidence>
<dbReference type="PROSITE" id="PS51273">
    <property type="entry name" value="GATASE_TYPE_1"/>
    <property type="match status" value="1"/>
</dbReference>